<evidence type="ECO:0000313" key="1">
    <source>
        <dbReference type="EMBL" id="OGM98402.1"/>
    </source>
</evidence>
<dbReference type="AlphaFoldDB" id="A0A1F8EC70"/>
<evidence type="ECO:0000313" key="2">
    <source>
        <dbReference type="Proteomes" id="UP000176893"/>
    </source>
</evidence>
<name>A0A1F8EC70_9BACT</name>
<protein>
    <submittedName>
        <fullName evidence="1">Uncharacterized protein</fullName>
    </submittedName>
</protein>
<reference evidence="1 2" key="1">
    <citation type="journal article" date="2016" name="Nat. Commun.">
        <title>Thousands of microbial genomes shed light on interconnected biogeochemical processes in an aquifer system.</title>
        <authorList>
            <person name="Anantharaman K."/>
            <person name="Brown C.T."/>
            <person name="Hug L.A."/>
            <person name="Sharon I."/>
            <person name="Castelle C.J."/>
            <person name="Probst A.J."/>
            <person name="Thomas B.C."/>
            <person name="Singh A."/>
            <person name="Wilkins M.J."/>
            <person name="Karaoz U."/>
            <person name="Brodie E.L."/>
            <person name="Williams K.H."/>
            <person name="Hubbard S.S."/>
            <person name="Banfield J.F."/>
        </authorList>
    </citation>
    <scope>NUCLEOTIDE SEQUENCE [LARGE SCALE GENOMIC DNA]</scope>
</reference>
<proteinExistence type="predicted"/>
<gene>
    <name evidence="1" type="ORF">A2649_02365</name>
</gene>
<accession>A0A1F8EC70</accession>
<organism evidence="1 2">
    <name type="scientific">Candidatus Yanofskybacteria bacterium RIFCSPHIGHO2_01_FULL_41_26</name>
    <dbReference type="NCBI Taxonomy" id="1802661"/>
    <lineage>
        <taxon>Bacteria</taxon>
        <taxon>Candidatus Yanofskyibacteriota</taxon>
    </lineage>
</organism>
<dbReference type="EMBL" id="MGJB01000015">
    <property type="protein sequence ID" value="OGM98402.1"/>
    <property type="molecule type" value="Genomic_DNA"/>
</dbReference>
<comment type="caution">
    <text evidence="1">The sequence shown here is derived from an EMBL/GenBank/DDBJ whole genome shotgun (WGS) entry which is preliminary data.</text>
</comment>
<dbReference type="Proteomes" id="UP000176893">
    <property type="component" value="Unassembled WGS sequence"/>
</dbReference>
<sequence length="60" mass="6685">MPRSLAATDGIYSISFPLATEMFHFARYTSRLRGIIVVYTIGFPHSEISGSKPARRLPEA</sequence>